<organism evidence="6 7">
    <name type="scientific">Phyllobacterium bourgognense</name>
    <dbReference type="NCBI Taxonomy" id="314236"/>
    <lineage>
        <taxon>Bacteria</taxon>
        <taxon>Pseudomonadati</taxon>
        <taxon>Pseudomonadota</taxon>
        <taxon>Alphaproteobacteria</taxon>
        <taxon>Hyphomicrobiales</taxon>
        <taxon>Phyllobacteriaceae</taxon>
        <taxon>Phyllobacterium</taxon>
    </lineage>
</organism>
<gene>
    <name evidence="6" type="ORF">C7476_1082</name>
</gene>
<evidence type="ECO:0000256" key="4">
    <source>
        <dbReference type="SAM" id="SignalP"/>
    </source>
</evidence>
<dbReference type="GO" id="GO:0015833">
    <property type="term" value="P:peptide transport"/>
    <property type="evidence" value="ECO:0007669"/>
    <property type="project" value="TreeGrafter"/>
</dbReference>
<name>A0A368YRH9_9HYPH</name>
<protein>
    <submittedName>
        <fullName evidence="6">Peptide/nickel transport system substrate-binding protein</fullName>
    </submittedName>
</protein>
<dbReference type="PANTHER" id="PTHR30290:SF38">
    <property type="entry name" value="D,D-DIPEPTIDE-BINDING PERIPLASMIC PROTEIN DDPA-RELATED"/>
    <property type="match status" value="1"/>
</dbReference>
<dbReference type="Gene3D" id="3.40.190.10">
    <property type="entry name" value="Periplasmic binding protein-like II"/>
    <property type="match status" value="1"/>
</dbReference>
<evidence type="ECO:0000313" key="6">
    <source>
        <dbReference type="EMBL" id="RCW82188.1"/>
    </source>
</evidence>
<feature type="domain" description="Solute-binding protein family 5" evidence="5">
    <location>
        <begin position="66"/>
        <end position="421"/>
    </location>
</feature>
<comment type="similarity">
    <text evidence="2">Belongs to the bacterial solute-binding protein 5 family.</text>
</comment>
<dbReference type="Gene3D" id="3.10.105.10">
    <property type="entry name" value="Dipeptide-binding Protein, Domain 3"/>
    <property type="match status" value="1"/>
</dbReference>
<feature type="signal peptide" evidence="4">
    <location>
        <begin position="1"/>
        <end position="22"/>
    </location>
</feature>
<dbReference type="PIRSF" id="PIRSF002741">
    <property type="entry name" value="MppA"/>
    <property type="match status" value="1"/>
</dbReference>
<dbReference type="Gene3D" id="3.90.76.10">
    <property type="entry name" value="Dipeptide-binding Protein, Domain 1"/>
    <property type="match status" value="1"/>
</dbReference>
<dbReference type="PANTHER" id="PTHR30290">
    <property type="entry name" value="PERIPLASMIC BINDING COMPONENT OF ABC TRANSPORTER"/>
    <property type="match status" value="1"/>
</dbReference>
<keyword evidence="3 4" id="KW-0732">Signal</keyword>
<evidence type="ECO:0000259" key="5">
    <source>
        <dbReference type="Pfam" id="PF00496"/>
    </source>
</evidence>
<dbReference type="InterPro" id="IPR000914">
    <property type="entry name" value="SBP_5_dom"/>
</dbReference>
<accession>A0A368YRH9</accession>
<dbReference type="AlphaFoldDB" id="A0A368YRH9"/>
<proteinExistence type="inferred from homology"/>
<dbReference type="OrthoDB" id="9803988at2"/>
<dbReference type="SUPFAM" id="SSF53850">
    <property type="entry name" value="Periplasmic binding protein-like II"/>
    <property type="match status" value="1"/>
</dbReference>
<feature type="chain" id="PRO_5016620369" evidence="4">
    <location>
        <begin position="23"/>
        <end position="502"/>
    </location>
</feature>
<evidence type="ECO:0000256" key="1">
    <source>
        <dbReference type="ARBA" id="ARBA00004418"/>
    </source>
</evidence>
<evidence type="ECO:0000256" key="2">
    <source>
        <dbReference type="ARBA" id="ARBA00005695"/>
    </source>
</evidence>
<dbReference type="EMBL" id="QPJM01000008">
    <property type="protein sequence ID" value="RCW82188.1"/>
    <property type="molecule type" value="Genomic_DNA"/>
</dbReference>
<evidence type="ECO:0000256" key="3">
    <source>
        <dbReference type="ARBA" id="ARBA00022729"/>
    </source>
</evidence>
<dbReference type="GO" id="GO:0030288">
    <property type="term" value="C:outer membrane-bounded periplasmic space"/>
    <property type="evidence" value="ECO:0007669"/>
    <property type="project" value="UniProtKB-ARBA"/>
</dbReference>
<evidence type="ECO:0000313" key="7">
    <source>
        <dbReference type="Proteomes" id="UP000253324"/>
    </source>
</evidence>
<dbReference type="Pfam" id="PF00496">
    <property type="entry name" value="SBP_bac_5"/>
    <property type="match status" value="1"/>
</dbReference>
<dbReference type="RefSeq" id="WP_114430677.1">
    <property type="nucleotide sequence ID" value="NZ_QPJM01000008.1"/>
</dbReference>
<dbReference type="CDD" id="cd08511">
    <property type="entry name" value="PBP2_NikA_DppA_OppA_like_5"/>
    <property type="match status" value="1"/>
</dbReference>
<keyword evidence="7" id="KW-1185">Reference proteome</keyword>
<comment type="caution">
    <text evidence="6">The sequence shown here is derived from an EMBL/GenBank/DDBJ whole genome shotgun (WGS) entry which is preliminary data.</text>
</comment>
<sequence length="502" mass="55315">MKTARFIATLVVGAILAFPAFATELKIGLQDDADVLDPAQSRTFVGRIVYTALCDKLVDVNQKLDIVPQLATDWKWSEDGTELVMDLRQGVTFHDGTPFNAAAVVANIERSKTLPESRRKSELTSVKTVEAIGDYQVRFTLNSPDVTLLAQLSDRAGMMVSPKAAAEMGANFGNKPICSGPFKFVERVQQDRIVLEKFPQYWNAANIFIDKLTFLPIPDTTVRLANLQSGDLDMLERLAASDLDAVKSDSSLNYADTINIGYMALYANIANGPRADNPFGKDKRLRQAFSLAIDREAVNQVVYEGTSVAGNQPYAPNSPWFDKDIPVPARDVEKAKALMKEAGHEKLDIELQVPNNPVAMQMMQIIQSMVAEAGFNVTLKATEFATLLSEQTAGNYQLSRSDWSGRVDPDGNLHQFVTCKGGINDVKYCNPEVDALLNDARKSTDNAVRKQKYDAAAKILNDDMPVIYLGHQSYIWAFKKGVTGFVPYPDGMIRLQGVKKSG</sequence>
<comment type="subcellular location">
    <subcellularLocation>
        <location evidence="1">Periplasm</location>
    </subcellularLocation>
</comment>
<reference evidence="6 7" key="1">
    <citation type="submission" date="2018-07" db="EMBL/GenBank/DDBJ databases">
        <title>Genomic Encyclopedia of Type Strains, Phase III (KMG-III): the genomes of soil and plant-associated and newly described type strains.</title>
        <authorList>
            <person name="Whitman W."/>
        </authorList>
    </citation>
    <scope>NUCLEOTIDE SEQUENCE [LARGE SCALE GENOMIC DNA]</scope>
    <source>
        <strain evidence="6 7">31-25a</strain>
    </source>
</reference>
<dbReference type="InterPro" id="IPR030678">
    <property type="entry name" value="Peptide/Ni-bd"/>
</dbReference>
<dbReference type="Proteomes" id="UP000253324">
    <property type="component" value="Unassembled WGS sequence"/>
</dbReference>
<dbReference type="InterPro" id="IPR039424">
    <property type="entry name" value="SBP_5"/>
</dbReference>
<dbReference type="GO" id="GO:1904680">
    <property type="term" value="F:peptide transmembrane transporter activity"/>
    <property type="evidence" value="ECO:0007669"/>
    <property type="project" value="TreeGrafter"/>
</dbReference>
<dbReference type="GO" id="GO:0043190">
    <property type="term" value="C:ATP-binding cassette (ABC) transporter complex"/>
    <property type="evidence" value="ECO:0007669"/>
    <property type="project" value="InterPro"/>
</dbReference>